<gene>
    <name evidence="2" type="ORF">K5I21_24265</name>
    <name evidence="3" type="ORF">PM006_21010</name>
</gene>
<evidence type="ECO:0000256" key="1">
    <source>
        <dbReference type="SAM" id="MobiDB-lite"/>
    </source>
</evidence>
<feature type="compositionally biased region" description="Acidic residues" evidence="1">
    <location>
        <begin position="105"/>
        <end position="115"/>
    </location>
</feature>
<dbReference type="EMBL" id="JAINVB010000002">
    <property type="protein sequence ID" value="MCK0088922.1"/>
    <property type="molecule type" value="Genomic_DNA"/>
</dbReference>
<comment type="caution">
    <text evidence="3">The sequence shown here is derived from an EMBL/GenBank/DDBJ whole genome shotgun (WGS) entry which is preliminary data.</text>
</comment>
<evidence type="ECO:0000313" key="2">
    <source>
        <dbReference type="EMBL" id="MCK0088922.1"/>
    </source>
</evidence>
<organism evidence="3 4">
    <name type="scientific">Clostridium symbiosum</name>
    <name type="common">Bacteroides symbiosus</name>
    <dbReference type="NCBI Taxonomy" id="1512"/>
    <lineage>
        <taxon>Bacteria</taxon>
        <taxon>Bacillati</taxon>
        <taxon>Bacillota</taxon>
        <taxon>Clostridia</taxon>
        <taxon>Lachnospirales</taxon>
        <taxon>Lachnospiraceae</taxon>
        <taxon>Otoolea</taxon>
    </lineage>
</organism>
<dbReference type="Proteomes" id="UP001300871">
    <property type="component" value="Unassembled WGS sequence"/>
</dbReference>
<evidence type="ECO:0000313" key="4">
    <source>
        <dbReference type="Proteomes" id="UP001300871"/>
    </source>
</evidence>
<feature type="region of interest" description="Disordered" evidence="1">
    <location>
        <begin position="92"/>
        <end position="115"/>
    </location>
</feature>
<dbReference type="Proteomes" id="UP001203136">
    <property type="component" value="Unassembled WGS sequence"/>
</dbReference>
<evidence type="ECO:0000313" key="3">
    <source>
        <dbReference type="EMBL" id="MDB2002688.1"/>
    </source>
</evidence>
<name>A0AAW6B3V2_CLOSY</name>
<proteinExistence type="predicted"/>
<dbReference type="GeneID" id="57968201"/>
<dbReference type="RefSeq" id="WP_003498074.1">
    <property type="nucleotide sequence ID" value="NZ_BAABZD010000012.1"/>
</dbReference>
<reference evidence="3" key="2">
    <citation type="submission" date="2023-01" db="EMBL/GenBank/DDBJ databases">
        <title>Human gut microbiome strain richness.</title>
        <authorList>
            <person name="Chen-Liaw A."/>
        </authorList>
    </citation>
    <scope>NUCLEOTIDE SEQUENCE</scope>
    <source>
        <strain evidence="3">B1_m1001713B170214d0_201011</strain>
    </source>
</reference>
<feature type="compositionally biased region" description="Pro residues" evidence="1">
    <location>
        <begin position="155"/>
        <end position="216"/>
    </location>
</feature>
<sequence>MQDFSYERLRTQEAALEPYILYRKDQAVQAERNVRIRDFEYFKSMYPDRVKALQLVVEEVCDEMEYEGSPIYDEYPDRILMEQMIQKIAQRAEVSDEKPEQAEMTTEEVEPEEIQETLPRVSYGPVRNEYGGGEGYRTWEMDETTQIQEAGPRRPWGPPPPPNPWGPPPPPNPWGPPPPPNPWGPPPPPPRPWGPPPPPPTPCCPPPRPWGPPPRPRNNFMNDILGILLFNELQGRRCRSGRCR</sequence>
<reference evidence="2" key="1">
    <citation type="journal article" date="2022" name="Cell Host Microbe">
        <title>Colonization of the live biotherapeutic product VE303 and modulation of the microbiota and metabolites in healthy volunteers.</title>
        <authorList>
            <person name="Dsouza M."/>
            <person name="Menon R."/>
            <person name="Crossette E."/>
            <person name="Bhattarai S.K."/>
            <person name="Schneider J."/>
            <person name="Kim Y.G."/>
            <person name="Reddy S."/>
            <person name="Caballero S."/>
            <person name="Felix C."/>
            <person name="Cornacchione L."/>
            <person name="Hendrickson J."/>
            <person name="Watson A.R."/>
            <person name="Minot S.S."/>
            <person name="Greenfield N."/>
            <person name="Schopf L."/>
            <person name="Szabady R."/>
            <person name="Patarroyo J."/>
            <person name="Smith W."/>
            <person name="Harrison P."/>
            <person name="Kuijper E.J."/>
            <person name="Kelly C.P."/>
            <person name="Olle B."/>
            <person name="Bobilev D."/>
            <person name="Silber J.L."/>
            <person name="Bucci V."/>
            <person name="Roberts B."/>
            <person name="Faith J."/>
            <person name="Norman J.M."/>
        </authorList>
    </citation>
    <scope>NUCLEOTIDE SEQUENCE</scope>
    <source>
        <strain evidence="2">VE303-04</strain>
    </source>
</reference>
<feature type="region of interest" description="Disordered" evidence="1">
    <location>
        <begin position="149"/>
        <end position="219"/>
    </location>
</feature>
<accession>A0AAW6B3V2</accession>
<protein>
    <submittedName>
        <fullName evidence="3">Uncharacterized protein</fullName>
    </submittedName>
</protein>
<dbReference type="AlphaFoldDB" id="A0AAW6B3V2"/>
<dbReference type="EMBL" id="JAQLGM010000086">
    <property type="protein sequence ID" value="MDB2002688.1"/>
    <property type="molecule type" value="Genomic_DNA"/>
</dbReference>